<evidence type="ECO:0000259" key="8">
    <source>
        <dbReference type="SMART" id="SM00479"/>
    </source>
</evidence>
<keyword evidence="2" id="KW-0540">Nuclease</keyword>
<keyword evidence="3" id="KW-0479">Metal-binding</keyword>
<dbReference type="GO" id="GO:0008296">
    <property type="term" value="F:3'-5'-DNA exonuclease activity"/>
    <property type="evidence" value="ECO:0007669"/>
    <property type="project" value="TreeGrafter"/>
</dbReference>
<dbReference type="PANTHER" id="PTHR13058:SF19">
    <property type="entry name" value="LD40940P"/>
    <property type="match status" value="1"/>
</dbReference>
<evidence type="ECO:0000256" key="1">
    <source>
        <dbReference type="ARBA" id="ARBA00001946"/>
    </source>
</evidence>
<keyword evidence="4" id="KW-0378">Hydrolase</keyword>
<keyword evidence="5" id="KW-0269">Exonuclease</keyword>
<evidence type="ECO:0000256" key="4">
    <source>
        <dbReference type="ARBA" id="ARBA00022801"/>
    </source>
</evidence>
<dbReference type="PANTHER" id="PTHR13058">
    <property type="entry name" value="THREE PRIME REPAIR EXONUCLEASE 1, 2"/>
    <property type="match status" value="1"/>
</dbReference>
<dbReference type="GO" id="GO:0003676">
    <property type="term" value="F:nucleic acid binding"/>
    <property type="evidence" value="ECO:0007669"/>
    <property type="project" value="InterPro"/>
</dbReference>
<evidence type="ECO:0000256" key="2">
    <source>
        <dbReference type="ARBA" id="ARBA00022722"/>
    </source>
</evidence>
<gene>
    <name evidence="9" type="ORF">EEDITHA_LOCUS13118</name>
</gene>
<sequence>MVAIATYVFIDLETTGLPEEENNRTRITELSLVAVKREHVLLTRPGATPRVQHKLTLCFNPGKTIAPSCTDVTGLCNFLLEHEPKFDIKTFTMINTFLDVLEKPVCLIAHNGHRFDFPLLKNHLTKLGLSLASDLLCADCLHGFYDIMESNNKVVSEILNINENASDWNDTFDEKVSDMELYESETSYMQRINERTPKKQQIALNKNNIKPISQVRRQLFWKKGASPKKKYKLSRLYERIFNEPAVGAHRAENDCILALKCFIAHGSDMVKWCDENKCLFSEVKPMTVGVKLGS</sequence>
<dbReference type="GO" id="GO:0006308">
    <property type="term" value="P:DNA catabolic process"/>
    <property type="evidence" value="ECO:0007669"/>
    <property type="project" value="TreeGrafter"/>
</dbReference>
<dbReference type="Gene3D" id="3.30.420.10">
    <property type="entry name" value="Ribonuclease H-like superfamily/Ribonuclease H"/>
    <property type="match status" value="1"/>
</dbReference>
<dbReference type="SUPFAM" id="SSF53098">
    <property type="entry name" value="Ribonuclease H-like"/>
    <property type="match status" value="1"/>
</dbReference>
<dbReference type="Proteomes" id="UP001153954">
    <property type="component" value="Unassembled WGS sequence"/>
</dbReference>
<dbReference type="GO" id="GO:0046872">
    <property type="term" value="F:metal ion binding"/>
    <property type="evidence" value="ECO:0007669"/>
    <property type="project" value="UniProtKB-KW"/>
</dbReference>
<accession>A0AAU9UDU4</accession>
<protein>
    <recommendedName>
        <fullName evidence="8">Exonuclease domain-containing protein</fullName>
    </recommendedName>
</protein>
<organism evidence="9 10">
    <name type="scientific">Euphydryas editha</name>
    <name type="common">Edith's checkerspot</name>
    <dbReference type="NCBI Taxonomy" id="104508"/>
    <lineage>
        <taxon>Eukaryota</taxon>
        <taxon>Metazoa</taxon>
        <taxon>Ecdysozoa</taxon>
        <taxon>Arthropoda</taxon>
        <taxon>Hexapoda</taxon>
        <taxon>Insecta</taxon>
        <taxon>Pterygota</taxon>
        <taxon>Neoptera</taxon>
        <taxon>Endopterygota</taxon>
        <taxon>Lepidoptera</taxon>
        <taxon>Glossata</taxon>
        <taxon>Ditrysia</taxon>
        <taxon>Papilionoidea</taxon>
        <taxon>Nymphalidae</taxon>
        <taxon>Nymphalinae</taxon>
        <taxon>Euphydryas</taxon>
    </lineage>
</organism>
<comment type="similarity">
    <text evidence="7">Belongs to the exonuclease superfamily. TREX family.</text>
</comment>
<dbReference type="InterPro" id="IPR036397">
    <property type="entry name" value="RNaseH_sf"/>
</dbReference>
<dbReference type="InterPro" id="IPR012337">
    <property type="entry name" value="RNaseH-like_sf"/>
</dbReference>
<evidence type="ECO:0000256" key="7">
    <source>
        <dbReference type="ARBA" id="ARBA00025769"/>
    </source>
</evidence>
<evidence type="ECO:0000256" key="6">
    <source>
        <dbReference type="ARBA" id="ARBA00022842"/>
    </source>
</evidence>
<dbReference type="Pfam" id="PF00929">
    <property type="entry name" value="RNase_T"/>
    <property type="match status" value="1"/>
</dbReference>
<feature type="domain" description="Exonuclease" evidence="8">
    <location>
        <begin position="6"/>
        <end position="271"/>
    </location>
</feature>
<evidence type="ECO:0000256" key="3">
    <source>
        <dbReference type="ARBA" id="ARBA00022723"/>
    </source>
</evidence>
<dbReference type="GO" id="GO:0005737">
    <property type="term" value="C:cytoplasm"/>
    <property type="evidence" value="ECO:0007669"/>
    <property type="project" value="TreeGrafter"/>
</dbReference>
<dbReference type="AlphaFoldDB" id="A0AAU9UDU4"/>
<reference evidence="9" key="1">
    <citation type="submission" date="2022-03" db="EMBL/GenBank/DDBJ databases">
        <authorList>
            <person name="Tunstrom K."/>
        </authorList>
    </citation>
    <scope>NUCLEOTIDE SEQUENCE</scope>
</reference>
<keyword evidence="10" id="KW-1185">Reference proteome</keyword>
<evidence type="ECO:0000256" key="5">
    <source>
        <dbReference type="ARBA" id="ARBA00022839"/>
    </source>
</evidence>
<comment type="caution">
    <text evidence="9">The sequence shown here is derived from an EMBL/GenBank/DDBJ whole genome shotgun (WGS) entry which is preliminary data.</text>
</comment>
<evidence type="ECO:0000313" key="10">
    <source>
        <dbReference type="Proteomes" id="UP001153954"/>
    </source>
</evidence>
<evidence type="ECO:0000313" key="9">
    <source>
        <dbReference type="EMBL" id="CAH2097954.1"/>
    </source>
</evidence>
<comment type="cofactor">
    <cofactor evidence="1">
        <name>Mg(2+)</name>
        <dbReference type="ChEBI" id="CHEBI:18420"/>
    </cofactor>
</comment>
<proteinExistence type="inferred from homology"/>
<dbReference type="InterPro" id="IPR013520">
    <property type="entry name" value="Ribonucl_H"/>
</dbReference>
<name>A0AAU9UDU4_EUPED</name>
<keyword evidence="6" id="KW-0460">Magnesium</keyword>
<dbReference type="SMART" id="SM00479">
    <property type="entry name" value="EXOIII"/>
    <property type="match status" value="1"/>
</dbReference>
<dbReference type="EMBL" id="CAKOGL010000018">
    <property type="protein sequence ID" value="CAH2097954.1"/>
    <property type="molecule type" value="Genomic_DNA"/>
</dbReference>
<dbReference type="InterPro" id="IPR040393">
    <property type="entry name" value="TREX1/2"/>
</dbReference>